<dbReference type="GO" id="GO:0004519">
    <property type="term" value="F:endonuclease activity"/>
    <property type="evidence" value="ECO:0007669"/>
    <property type="project" value="UniProtKB-KW"/>
</dbReference>
<proteinExistence type="predicted"/>
<keyword evidence="4" id="KW-0540">Nuclease</keyword>
<protein>
    <submittedName>
        <fullName evidence="4">Homing endonuclease</fullName>
    </submittedName>
</protein>
<dbReference type="EMBL" id="KM607002">
    <property type="protein sequence ID" value="AIT75139.1"/>
    <property type="molecule type" value="Genomic_DNA"/>
</dbReference>
<sequence>MNYQKIYNDLISRAQAREPLSEYKETHHIIPRCMGGSDDKENLVELTAREHFIAHAILSKIYPVKSVIFAFFMMCNMKGTKKRHYKVHSKIYAHAKKLNSQFRKGTVISEETRLKMSKAKTGLRLTEETKHKISAATKGRAKSEETKKKMRKPKTEEAKKNIAAAKVGVLNPMYGTISPTRDVPHTKETRDLISLRTKQGAEYPPCPHCGKKVNKGNALRWHYDKCKFKDSK</sequence>
<accession>A0A097J7M2</accession>
<dbReference type="SMART" id="SM00496">
    <property type="entry name" value="IENR2"/>
    <property type="match status" value="4"/>
</dbReference>
<dbReference type="SMART" id="SM00507">
    <property type="entry name" value="HNHc"/>
    <property type="match status" value="1"/>
</dbReference>
<dbReference type="Proteomes" id="UP000029930">
    <property type="component" value="Segment"/>
</dbReference>
<dbReference type="CDD" id="cd00085">
    <property type="entry name" value="HNHc"/>
    <property type="match status" value="1"/>
</dbReference>
<feature type="region of interest" description="Disordered" evidence="1">
    <location>
        <begin position="132"/>
        <end position="158"/>
    </location>
</feature>
<feature type="domain" description="Nuclease associated modular" evidence="2">
    <location>
        <begin position="138"/>
        <end position="154"/>
    </location>
</feature>
<evidence type="ECO:0000259" key="2">
    <source>
        <dbReference type="SMART" id="SM00496"/>
    </source>
</evidence>
<feature type="compositionally biased region" description="Basic and acidic residues" evidence="1">
    <location>
        <begin position="141"/>
        <end position="158"/>
    </location>
</feature>
<organism evidence="4 5">
    <name type="scientific">Enterobacteria phage RB55</name>
    <dbReference type="NCBI Taxonomy" id="697289"/>
    <lineage>
        <taxon>Viruses</taxon>
        <taxon>Duplodnaviria</taxon>
        <taxon>Heunggongvirae</taxon>
        <taxon>Uroviricota</taxon>
        <taxon>Caudoviricetes</taxon>
        <taxon>Pantevenvirales</taxon>
        <taxon>Straboviridae</taxon>
        <taxon>Tevenvirinae</taxon>
        <taxon>Tequatrovirus</taxon>
        <taxon>Enterobacteria phage T4</taxon>
    </lineage>
</organism>
<evidence type="ECO:0000256" key="1">
    <source>
        <dbReference type="SAM" id="MobiDB-lite"/>
    </source>
</evidence>
<feature type="domain" description="Nuclease associated modular" evidence="2">
    <location>
        <begin position="121"/>
        <end position="137"/>
    </location>
</feature>
<keyword evidence="4" id="KW-0378">Hydrolase</keyword>
<dbReference type="InterPro" id="IPR003615">
    <property type="entry name" value="HNH_nuc"/>
</dbReference>
<keyword evidence="4" id="KW-0255">Endonuclease</keyword>
<dbReference type="Pfam" id="PF07460">
    <property type="entry name" value="NUMOD3"/>
    <property type="match status" value="3"/>
</dbReference>
<gene>
    <name evidence="4" type="primary">mobE</name>
    <name evidence="4" type="ORF">RB55_p227</name>
</gene>
<dbReference type="InterPro" id="IPR003611">
    <property type="entry name" value="NUMOD3"/>
</dbReference>
<evidence type="ECO:0000313" key="4">
    <source>
        <dbReference type="EMBL" id="AIT75139.1"/>
    </source>
</evidence>
<reference evidence="4 5" key="1">
    <citation type="submission" date="2014-09" db="EMBL/GenBank/DDBJ databases">
        <title>Complete Genome Sequences of T4-like Bacteriophages RB3, RB5, RB6, RB7, RB9, RB10, RB27, RB33, RB55, RB59, and RB68.</title>
        <authorList>
            <person name="Yaung S.J."/>
            <person name="Esvelt K.M."/>
            <person name="Church G.M."/>
        </authorList>
    </citation>
    <scope>NUCLEOTIDE SEQUENCE [LARGE SCALE GENOMIC DNA]</scope>
</reference>
<feature type="domain" description="Nuclease associated modular" evidence="2">
    <location>
        <begin position="181"/>
        <end position="197"/>
    </location>
</feature>
<evidence type="ECO:0000259" key="3">
    <source>
        <dbReference type="SMART" id="SM00507"/>
    </source>
</evidence>
<feature type="domain" description="HNH nuclease" evidence="3">
    <location>
        <begin position="5"/>
        <end position="52"/>
    </location>
</feature>
<feature type="domain" description="Nuclease associated modular" evidence="2">
    <location>
        <begin position="104"/>
        <end position="120"/>
    </location>
</feature>
<evidence type="ECO:0000313" key="5">
    <source>
        <dbReference type="Proteomes" id="UP000029930"/>
    </source>
</evidence>
<dbReference type="GO" id="GO:0003677">
    <property type="term" value="F:DNA binding"/>
    <property type="evidence" value="ECO:0007669"/>
    <property type="project" value="InterPro"/>
</dbReference>
<name>A0A097J7M2_BPT4</name>